<dbReference type="InterPro" id="IPR046960">
    <property type="entry name" value="PPR_At4g14850-like_plant"/>
</dbReference>
<comment type="similarity">
    <text evidence="2">Belongs to the PPR family. PCMP-E subfamily.</text>
</comment>
<gene>
    <name evidence="6" type="ORF">M6B38_226520</name>
    <name evidence="7" type="ORF">M6B38_330970</name>
</gene>
<dbReference type="AlphaFoldDB" id="A0AAX6DU94"/>
<dbReference type="Proteomes" id="UP001140949">
    <property type="component" value="Unassembled WGS sequence"/>
</dbReference>
<dbReference type="Pfam" id="PF14432">
    <property type="entry name" value="DYW_deaminase"/>
    <property type="match status" value="1"/>
</dbReference>
<dbReference type="Pfam" id="PF20430">
    <property type="entry name" value="Eplus_motif"/>
    <property type="match status" value="1"/>
</dbReference>
<dbReference type="InterPro" id="IPR046849">
    <property type="entry name" value="E2_motif"/>
</dbReference>
<dbReference type="GO" id="GO:0003723">
    <property type="term" value="F:RNA binding"/>
    <property type="evidence" value="ECO:0007669"/>
    <property type="project" value="InterPro"/>
</dbReference>
<dbReference type="GO" id="GO:0009451">
    <property type="term" value="P:RNA modification"/>
    <property type="evidence" value="ECO:0007669"/>
    <property type="project" value="InterPro"/>
</dbReference>
<evidence type="ECO:0000259" key="5">
    <source>
        <dbReference type="Pfam" id="PF14432"/>
    </source>
</evidence>
<dbReference type="InterPro" id="IPR011990">
    <property type="entry name" value="TPR-like_helical_dom_sf"/>
</dbReference>
<evidence type="ECO:0000256" key="3">
    <source>
        <dbReference type="PROSITE-ProRule" id="PRU00708"/>
    </source>
</evidence>
<dbReference type="PROSITE" id="PS51375">
    <property type="entry name" value="PPR"/>
    <property type="match status" value="4"/>
</dbReference>
<dbReference type="InterPro" id="IPR032867">
    <property type="entry name" value="DYW_dom"/>
</dbReference>
<feature type="domain" description="DYW" evidence="5">
    <location>
        <begin position="561"/>
        <end position="653"/>
    </location>
</feature>
<feature type="repeat" description="PPR" evidence="3">
    <location>
        <begin position="346"/>
        <end position="380"/>
    </location>
</feature>
<dbReference type="GO" id="GO:0008270">
    <property type="term" value="F:zinc ion binding"/>
    <property type="evidence" value="ECO:0007669"/>
    <property type="project" value="InterPro"/>
</dbReference>
<dbReference type="PANTHER" id="PTHR47926">
    <property type="entry name" value="PENTATRICOPEPTIDE REPEAT-CONTAINING PROTEIN"/>
    <property type="match status" value="1"/>
</dbReference>
<dbReference type="InterPro" id="IPR046848">
    <property type="entry name" value="E_motif"/>
</dbReference>
<dbReference type="Gene3D" id="1.25.40.10">
    <property type="entry name" value="Tetratricopeptide repeat domain"/>
    <property type="match status" value="3"/>
</dbReference>
<feature type="repeat" description="PPR" evidence="3">
    <location>
        <begin position="112"/>
        <end position="146"/>
    </location>
</feature>
<dbReference type="PANTHER" id="PTHR47926:SF456">
    <property type="entry name" value="PENTATRICOPEPTIDE REPEAT-CONTAINING PROTEIN ELI1, CHLOROPLASTIC"/>
    <property type="match status" value="1"/>
</dbReference>
<dbReference type="NCBIfam" id="TIGR00756">
    <property type="entry name" value="PPR"/>
    <property type="match status" value="3"/>
</dbReference>
<dbReference type="EMBL" id="JANAVB010013400">
    <property type="protein sequence ID" value="KAJ6835346.1"/>
    <property type="molecule type" value="Genomic_DNA"/>
</dbReference>
<evidence type="ECO:0000256" key="2">
    <source>
        <dbReference type="ARBA" id="ARBA00061659"/>
    </source>
</evidence>
<feature type="repeat" description="PPR" evidence="3">
    <location>
        <begin position="209"/>
        <end position="239"/>
    </location>
</feature>
<name>A0AAX6DU94_IRIPA</name>
<organism evidence="6 8">
    <name type="scientific">Iris pallida</name>
    <name type="common">Sweet iris</name>
    <dbReference type="NCBI Taxonomy" id="29817"/>
    <lineage>
        <taxon>Eukaryota</taxon>
        <taxon>Viridiplantae</taxon>
        <taxon>Streptophyta</taxon>
        <taxon>Embryophyta</taxon>
        <taxon>Tracheophyta</taxon>
        <taxon>Spermatophyta</taxon>
        <taxon>Magnoliopsida</taxon>
        <taxon>Liliopsida</taxon>
        <taxon>Asparagales</taxon>
        <taxon>Iridaceae</taxon>
        <taxon>Iridoideae</taxon>
        <taxon>Irideae</taxon>
        <taxon>Iris</taxon>
    </lineage>
</organism>
<dbReference type="FunFam" id="1.25.40.10:FF:000205">
    <property type="entry name" value="Pentatricopeptide repeat-containing protein, mitochondrial"/>
    <property type="match status" value="1"/>
</dbReference>
<reference evidence="6" key="1">
    <citation type="journal article" date="2023" name="GigaByte">
        <title>Genome assembly of the bearded iris, Iris pallida Lam.</title>
        <authorList>
            <person name="Bruccoleri R.E."/>
            <person name="Oakeley E.J."/>
            <person name="Faust A.M.E."/>
            <person name="Altorfer M."/>
            <person name="Dessus-Babus S."/>
            <person name="Burckhardt D."/>
            <person name="Oertli M."/>
            <person name="Naumann U."/>
            <person name="Petersen F."/>
            <person name="Wong J."/>
        </authorList>
    </citation>
    <scope>NUCLEOTIDE SEQUENCE</scope>
    <source>
        <strain evidence="6">GSM-AAB239-AS_SAM_17_03QT</strain>
    </source>
</reference>
<feature type="region of interest" description="Disordered" evidence="4">
    <location>
        <begin position="18"/>
        <end position="43"/>
    </location>
</feature>
<evidence type="ECO:0000313" key="7">
    <source>
        <dbReference type="EMBL" id="KAJ6835346.1"/>
    </source>
</evidence>
<dbReference type="EMBL" id="JANAVB010041818">
    <property type="protein sequence ID" value="KAJ6795397.1"/>
    <property type="molecule type" value="Genomic_DNA"/>
</dbReference>
<dbReference type="GO" id="GO:0005739">
    <property type="term" value="C:mitochondrion"/>
    <property type="evidence" value="ECO:0007669"/>
    <property type="project" value="UniProtKB-ARBA"/>
</dbReference>
<evidence type="ECO:0000313" key="6">
    <source>
        <dbReference type="EMBL" id="KAJ6795397.1"/>
    </source>
</evidence>
<feature type="compositionally biased region" description="Low complexity" evidence="4">
    <location>
        <begin position="19"/>
        <end position="28"/>
    </location>
</feature>
<evidence type="ECO:0000313" key="8">
    <source>
        <dbReference type="Proteomes" id="UP001140949"/>
    </source>
</evidence>
<feature type="compositionally biased region" description="Pro residues" evidence="4">
    <location>
        <begin position="29"/>
        <end position="43"/>
    </location>
</feature>
<dbReference type="FunFam" id="1.25.40.10:FF:000348">
    <property type="entry name" value="Pentatricopeptide repeat-containing protein chloroplastic"/>
    <property type="match status" value="1"/>
</dbReference>
<dbReference type="Pfam" id="PF01535">
    <property type="entry name" value="PPR"/>
    <property type="match status" value="5"/>
</dbReference>
<keyword evidence="1" id="KW-0677">Repeat</keyword>
<evidence type="ECO:0000256" key="1">
    <source>
        <dbReference type="ARBA" id="ARBA00022737"/>
    </source>
</evidence>
<proteinExistence type="inferred from homology"/>
<dbReference type="SUPFAM" id="SSF48452">
    <property type="entry name" value="TPR-like"/>
    <property type="match status" value="1"/>
</dbReference>
<evidence type="ECO:0000256" key="4">
    <source>
        <dbReference type="SAM" id="MobiDB-lite"/>
    </source>
</evidence>
<keyword evidence="8" id="KW-1185">Reference proteome</keyword>
<dbReference type="Pfam" id="PF13041">
    <property type="entry name" value="PPR_2"/>
    <property type="match status" value="1"/>
</dbReference>
<dbReference type="Pfam" id="PF20431">
    <property type="entry name" value="E_motif"/>
    <property type="match status" value="1"/>
</dbReference>
<accession>A0AAX6DU94</accession>
<dbReference type="FunFam" id="1.25.40.10:FF:000454">
    <property type="entry name" value="Pentatricopeptide repeat-containing protein At3g47530"/>
    <property type="match status" value="1"/>
</dbReference>
<sequence length="653" mass="71844">MLVSPPYSTIVELPKAYPRRTPMSSSPTPVAPPLPLPPRGPPPLSLPLTPSAAAALLDSCSSPRHLLQLHAAALRSRIHLHPIVNFKLQRAYSSFSRHDALLSLLRLTPSPNVFFFSSAISSLSSAGLHRDSLHLFAQMLSLSVGPNAFSFSSALRSCPLPLGRALHSHSSKLSLSSDPYVTTSLIDMYSRGGDIASAAKVFDSAPVKSLVSTTAMITCFARIGELENARKLFDEMGERDSICWNAMIDGYAQHGRPNDALALFRRMLKFGGNSVRPTEVTVVSVLSAVAQLGTLETGKWLHSYVEDRRNRVRFGVRMGTALVDMYSKCGSLEDACAVFEKIVDKDVVAWNSMIGGYAMHGHSRQALEVFDMLKSTGLLPTDITFIGVLNACSHAGLVSEGREFFRAMEDDYGIQPKIEHYGCMVDLLGRAGLVEEAYQLVRNMRIKPDVVLWVSLLAACRLHKKMVLGEKIADFLVSSGQANSGTYILLSNIYAAAGNWEEVNRVRALMKGNGVQKEPGCSLIELDYRSYEFVVGDLSHPKSKEIYAMLEELKGLLKAHGYVPQTELVLHDLEEAEKERAIGVHSEKLAIAFGLISTQPGTTIKIVKNLRVCTDCHTVSKLISKITRRKIIVRDRNRFHHFVDGSCSCGDYW</sequence>
<feature type="repeat" description="PPR" evidence="3">
    <location>
        <begin position="240"/>
        <end position="274"/>
    </location>
</feature>
<protein>
    <submittedName>
        <fullName evidence="6">Pentatricopeptide repeat-containing protein ELI1, chloroplastic</fullName>
    </submittedName>
</protein>
<dbReference type="InterPro" id="IPR002885">
    <property type="entry name" value="PPR_rpt"/>
</dbReference>
<reference evidence="6" key="2">
    <citation type="submission" date="2023-04" db="EMBL/GenBank/DDBJ databases">
        <authorList>
            <person name="Bruccoleri R.E."/>
            <person name="Oakeley E.J."/>
            <person name="Faust A.-M."/>
            <person name="Dessus-Babus S."/>
            <person name="Altorfer M."/>
            <person name="Burckhardt D."/>
            <person name="Oertli M."/>
            <person name="Naumann U."/>
            <person name="Petersen F."/>
            <person name="Wong J."/>
        </authorList>
    </citation>
    <scope>NUCLEOTIDE SEQUENCE</scope>
    <source>
        <strain evidence="6">GSM-AAB239-AS_SAM_17_03QT</strain>
        <tissue evidence="6">Leaf</tissue>
    </source>
</reference>
<comment type="caution">
    <text evidence="6">The sequence shown here is derived from an EMBL/GenBank/DDBJ whole genome shotgun (WGS) entry which is preliminary data.</text>
</comment>